<keyword evidence="9" id="KW-1133">Transmembrane helix</keyword>
<keyword evidence="4" id="KW-0479">Metal-binding</keyword>
<evidence type="ECO:0000256" key="4">
    <source>
        <dbReference type="ARBA" id="ARBA00022723"/>
    </source>
</evidence>
<dbReference type="Pfam" id="PF03372">
    <property type="entry name" value="Exo_endo_phos"/>
    <property type="match status" value="1"/>
</dbReference>
<accession>A0ABU1K6S1</accession>
<evidence type="ECO:0000256" key="2">
    <source>
        <dbReference type="ARBA" id="ARBA00001946"/>
    </source>
</evidence>
<dbReference type="InterPro" id="IPR036691">
    <property type="entry name" value="Endo/exonu/phosph_ase_sf"/>
</dbReference>
<keyword evidence="6 11" id="KW-0378">Hydrolase</keyword>
<evidence type="ECO:0000313" key="11">
    <source>
        <dbReference type="EMBL" id="MDR6300283.1"/>
    </source>
</evidence>
<evidence type="ECO:0000313" key="12">
    <source>
        <dbReference type="Proteomes" id="UP001257659"/>
    </source>
</evidence>
<dbReference type="GO" id="GO:0004519">
    <property type="term" value="F:endonuclease activity"/>
    <property type="evidence" value="ECO:0007669"/>
    <property type="project" value="UniProtKB-KW"/>
</dbReference>
<evidence type="ECO:0000256" key="1">
    <source>
        <dbReference type="ARBA" id="ARBA00001936"/>
    </source>
</evidence>
<dbReference type="PANTHER" id="PTHR15822:SF4">
    <property type="entry name" value="TYROSYL-DNA PHOSPHODIESTERASE 2"/>
    <property type="match status" value="1"/>
</dbReference>
<comment type="cofactor">
    <cofactor evidence="2">
        <name>Mg(2+)</name>
        <dbReference type="ChEBI" id="CHEBI:18420"/>
    </cofactor>
</comment>
<dbReference type="EMBL" id="JAVDQA010000002">
    <property type="protein sequence ID" value="MDR6300283.1"/>
    <property type="molecule type" value="Genomic_DNA"/>
</dbReference>
<keyword evidence="12" id="KW-1185">Reference proteome</keyword>
<evidence type="ECO:0000256" key="3">
    <source>
        <dbReference type="ARBA" id="ARBA00022722"/>
    </source>
</evidence>
<keyword evidence="9" id="KW-0812">Transmembrane</keyword>
<keyword evidence="5" id="KW-0227">DNA damage</keyword>
<dbReference type="Gene3D" id="3.60.10.10">
    <property type="entry name" value="Endonuclease/exonuclease/phosphatase"/>
    <property type="match status" value="1"/>
</dbReference>
<keyword evidence="9" id="KW-0472">Membrane</keyword>
<evidence type="ECO:0000256" key="9">
    <source>
        <dbReference type="SAM" id="Phobius"/>
    </source>
</evidence>
<reference evidence="11 12" key="1">
    <citation type="submission" date="2023-07" db="EMBL/GenBank/DDBJ databases">
        <title>Genomic Encyclopedia of Type Strains, Phase IV (KMG-IV): sequencing the most valuable type-strain genomes for metagenomic binning, comparative biology and taxonomic classification.</title>
        <authorList>
            <person name="Goeker M."/>
        </authorList>
    </citation>
    <scope>NUCLEOTIDE SEQUENCE [LARGE SCALE GENOMIC DNA]</scope>
    <source>
        <strain evidence="11 12">DSM 102814</strain>
    </source>
</reference>
<dbReference type="GO" id="GO:0016787">
    <property type="term" value="F:hydrolase activity"/>
    <property type="evidence" value="ECO:0007669"/>
    <property type="project" value="UniProtKB-KW"/>
</dbReference>
<keyword evidence="3" id="KW-0540">Nuclease</keyword>
<protein>
    <submittedName>
        <fullName evidence="11">Endonuclease/exonuclease/phosphatase family metal-dependent hydrolase</fullName>
    </submittedName>
</protein>
<keyword evidence="11" id="KW-0255">Endonuclease</keyword>
<evidence type="ECO:0000256" key="7">
    <source>
        <dbReference type="ARBA" id="ARBA00022842"/>
    </source>
</evidence>
<feature type="transmembrane region" description="Helical" evidence="9">
    <location>
        <begin position="12"/>
        <end position="32"/>
    </location>
</feature>
<comment type="caution">
    <text evidence="11">The sequence shown here is derived from an EMBL/GenBank/DDBJ whole genome shotgun (WGS) entry which is preliminary data.</text>
</comment>
<dbReference type="RefSeq" id="WP_309727195.1">
    <property type="nucleotide sequence ID" value="NZ_JAVDQA010000002.1"/>
</dbReference>
<evidence type="ECO:0000256" key="8">
    <source>
        <dbReference type="ARBA" id="ARBA00023204"/>
    </source>
</evidence>
<dbReference type="SUPFAM" id="SSF56219">
    <property type="entry name" value="DNase I-like"/>
    <property type="match status" value="1"/>
</dbReference>
<feature type="transmembrane region" description="Helical" evidence="9">
    <location>
        <begin position="68"/>
        <end position="86"/>
    </location>
</feature>
<gene>
    <name evidence="11" type="ORF">GGR31_000914</name>
</gene>
<dbReference type="Proteomes" id="UP001257659">
    <property type="component" value="Unassembled WGS sequence"/>
</dbReference>
<dbReference type="PANTHER" id="PTHR15822">
    <property type="entry name" value="TRAF AND TNF RECEPTOR-ASSOCIATED PROTEIN"/>
    <property type="match status" value="1"/>
</dbReference>
<feature type="domain" description="Endonuclease/exonuclease/phosphatase" evidence="10">
    <location>
        <begin position="103"/>
        <end position="330"/>
    </location>
</feature>
<dbReference type="InterPro" id="IPR005135">
    <property type="entry name" value="Endo/exonuclease/phosphatase"/>
</dbReference>
<feature type="transmembrane region" description="Helical" evidence="9">
    <location>
        <begin position="38"/>
        <end position="61"/>
    </location>
</feature>
<name>A0ABU1K6S1_9FLAO</name>
<keyword evidence="7" id="KW-0460">Magnesium</keyword>
<evidence type="ECO:0000259" key="10">
    <source>
        <dbReference type="Pfam" id="PF03372"/>
    </source>
</evidence>
<comment type="cofactor">
    <cofactor evidence="1">
        <name>Mn(2+)</name>
        <dbReference type="ChEBI" id="CHEBI:29035"/>
    </cofactor>
</comment>
<keyword evidence="8" id="KW-0234">DNA repair</keyword>
<evidence type="ECO:0000256" key="5">
    <source>
        <dbReference type="ARBA" id="ARBA00022763"/>
    </source>
</evidence>
<dbReference type="CDD" id="cd09084">
    <property type="entry name" value="EEP-2"/>
    <property type="match status" value="1"/>
</dbReference>
<proteinExistence type="predicted"/>
<sequence length="346" mass="40240">MKKLSIFDKFIFFLNILFSTALLLAYILPYIPPKTFPFLSILSLGIPILLISNIIFLIYWSVKLKKQLILSLLVLVLGFNHIISLYRVSETIHTPNAQEIKLMSYNVRQFNRFNWIKNDSVTEQIIQFVGDKSPDILCVQDYYHKENVRFKNFKEEYIELKGNSSKFGQAIFSNYPIINKGSLDFQDTYNNAIYADLKIGNDTVRVFNVHLESLKLIPEVKKLQEEDSDKLIHRVGKSFRKQQSQTELVLKKIKETPYKTIICGDLNNSAFSYVYRKLSEGYTDAFTAAGNGFGETYVFDFIPLRIDVMLIDPAFQVNEFKNFDVHLSDHYPIMSRLSIKTEKKKK</sequence>
<dbReference type="InterPro" id="IPR051547">
    <property type="entry name" value="TDP2-like"/>
</dbReference>
<evidence type="ECO:0000256" key="6">
    <source>
        <dbReference type="ARBA" id="ARBA00022801"/>
    </source>
</evidence>
<organism evidence="11 12">
    <name type="scientific">Mesonia maritima</name>
    <dbReference type="NCBI Taxonomy" id="1793873"/>
    <lineage>
        <taxon>Bacteria</taxon>
        <taxon>Pseudomonadati</taxon>
        <taxon>Bacteroidota</taxon>
        <taxon>Flavobacteriia</taxon>
        <taxon>Flavobacteriales</taxon>
        <taxon>Flavobacteriaceae</taxon>
        <taxon>Mesonia</taxon>
    </lineage>
</organism>